<dbReference type="GO" id="GO:0005886">
    <property type="term" value="C:plasma membrane"/>
    <property type="evidence" value="ECO:0007669"/>
    <property type="project" value="UniProtKB-SubCell"/>
</dbReference>
<organism evidence="9 10">
    <name type="scientific">Aureimonas jatrophae</name>
    <dbReference type="NCBI Taxonomy" id="1166073"/>
    <lineage>
        <taxon>Bacteria</taxon>
        <taxon>Pseudomonadati</taxon>
        <taxon>Pseudomonadota</taxon>
        <taxon>Alphaproteobacteria</taxon>
        <taxon>Hyphomicrobiales</taxon>
        <taxon>Aurantimonadaceae</taxon>
        <taxon>Aureimonas</taxon>
    </lineage>
</organism>
<keyword evidence="4 7" id="KW-0812">Transmembrane</keyword>
<dbReference type="InterPro" id="IPR043128">
    <property type="entry name" value="Rev_trsase/Diguanyl_cyclase"/>
</dbReference>
<keyword evidence="5 7" id="KW-1133">Transmembrane helix</keyword>
<dbReference type="GO" id="GO:0000155">
    <property type="term" value="F:phosphorelay sensor kinase activity"/>
    <property type="evidence" value="ECO:0007669"/>
    <property type="project" value="InterPro"/>
</dbReference>
<evidence type="ECO:0000256" key="1">
    <source>
        <dbReference type="ARBA" id="ARBA00004651"/>
    </source>
</evidence>
<keyword evidence="3" id="KW-1003">Cell membrane</keyword>
<name>A0A1H0M1M9_9HYPH</name>
<dbReference type="SUPFAM" id="SSF55073">
    <property type="entry name" value="Nucleotide cyclase"/>
    <property type="match status" value="1"/>
</dbReference>
<dbReference type="InterPro" id="IPR050469">
    <property type="entry name" value="Diguanylate_Cyclase"/>
</dbReference>
<keyword evidence="10" id="KW-1185">Reference proteome</keyword>
<dbReference type="GO" id="GO:0052621">
    <property type="term" value="F:diguanylate cyclase activity"/>
    <property type="evidence" value="ECO:0007669"/>
    <property type="project" value="UniProtKB-EC"/>
</dbReference>
<dbReference type="STRING" id="1166073.SAMN05192530_11225"/>
<dbReference type="SMART" id="SM00267">
    <property type="entry name" value="GGDEF"/>
    <property type="match status" value="1"/>
</dbReference>
<evidence type="ECO:0000256" key="3">
    <source>
        <dbReference type="ARBA" id="ARBA00022475"/>
    </source>
</evidence>
<sequence>MAEVLAFAIMLSNGIGQLAVIAILFGTLQRHRSPPLLQAVLTSTLFAVCGLIAMSEPARFDNGVVVDLRGVITGLAGAFGGWPAALATALATCLYRIHLGGIYVAGCASIVFVALLGLAWRWLTRHERSTRLRYLLALGGLIALHPLPLLFVPATWNVHTLLPTLSTLLLASLAGAIAFGKLVEREMRQIAQERLLVREALHDPLTNLLNRRGFESAFVEARGLDQDAPLALLLIDIDHFKSVNDRFGHDVGDLVLQTVAHGLQAQAGRFERCSRHGGEEFAVLLPRSNAAAAVQRAEAIRTAIEGLETPRSGGEPIRATVSIGIAACGDGRTPLADLFQNADNALYRAKGAGRNRAVLREMGSPAPVAAGAWSLAPA</sequence>
<dbReference type="EC" id="2.7.7.65" evidence="2"/>
<feature type="transmembrane region" description="Helical" evidence="7">
    <location>
        <begin position="102"/>
        <end position="123"/>
    </location>
</feature>
<evidence type="ECO:0000313" key="10">
    <source>
        <dbReference type="Proteomes" id="UP000198793"/>
    </source>
</evidence>
<reference evidence="9 10" key="1">
    <citation type="submission" date="2016-10" db="EMBL/GenBank/DDBJ databases">
        <authorList>
            <person name="de Groot N.N."/>
        </authorList>
    </citation>
    <scope>NUCLEOTIDE SEQUENCE [LARGE SCALE GENOMIC DNA]</scope>
    <source>
        <strain evidence="10">L7-484,KACC 16230,DSM 25025</strain>
    </source>
</reference>
<dbReference type="AlphaFoldDB" id="A0A1H0M1M9"/>
<feature type="domain" description="GGDEF" evidence="8">
    <location>
        <begin position="228"/>
        <end position="362"/>
    </location>
</feature>
<dbReference type="Pfam" id="PF07694">
    <property type="entry name" value="5TM-5TMR_LYT"/>
    <property type="match status" value="1"/>
</dbReference>
<dbReference type="Pfam" id="PF00990">
    <property type="entry name" value="GGDEF"/>
    <property type="match status" value="1"/>
</dbReference>
<evidence type="ECO:0000256" key="2">
    <source>
        <dbReference type="ARBA" id="ARBA00012528"/>
    </source>
</evidence>
<feature type="transmembrane region" description="Helical" evidence="7">
    <location>
        <begin position="35"/>
        <end position="54"/>
    </location>
</feature>
<dbReference type="Proteomes" id="UP000198793">
    <property type="component" value="Unassembled WGS sequence"/>
</dbReference>
<dbReference type="GO" id="GO:0071555">
    <property type="term" value="P:cell wall organization"/>
    <property type="evidence" value="ECO:0007669"/>
    <property type="project" value="InterPro"/>
</dbReference>
<dbReference type="EMBL" id="FNIT01000012">
    <property type="protein sequence ID" value="SDO74201.1"/>
    <property type="molecule type" value="Genomic_DNA"/>
</dbReference>
<evidence type="ECO:0000256" key="7">
    <source>
        <dbReference type="SAM" id="Phobius"/>
    </source>
</evidence>
<feature type="transmembrane region" description="Helical" evidence="7">
    <location>
        <begin position="135"/>
        <end position="156"/>
    </location>
</feature>
<evidence type="ECO:0000256" key="6">
    <source>
        <dbReference type="ARBA" id="ARBA00023136"/>
    </source>
</evidence>
<dbReference type="PANTHER" id="PTHR45138">
    <property type="entry name" value="REGULATORY COMPONENTS OF SENSORY TRANSDUCTION SYSTEM"/>
    <property type="match status" value="1"/>
</dbReference>
<dbReference type="NCBIfam" id="TIGR00254">
    <property type="entry name" value="GGDEF"/>
    <property type="match status" value="1"/>
</dbReference>
<dbReference type="GO" id="GO:0043709">
    <property type="term" value="P:cell adhesion involved in single-species biofilm formation"/>
    <property type="evidence" value="ECO:0007669"/>
    <property type="project" value="TreeGrafter"/>
</dbReference>
<evidence type="ECO:0000259" key="8">
    <source>
        <dbReference type="PROSITE" id="PS50887"/>
    </source>
</evidence>
<dbReference type="InterPro" id="IPR029787">
    <property type="entry name" value="Nucleotide_cyclase"/>
</dbReference>
<dbReference type="GO" id="GO:1902201">
    <property type="term" value="P:negative regulation of bacterial-type flagellum-dependent cell motility"/>
    <property type="evidence" value="ECO:0007669"/>
    <property type="project" value="TreeGrafter"/>
</dbReference>
<dbReference type="FunFam" id="3.30.70.270:FF:000001">
    <property type="entry name" value="Diguanylate cyclase domain protein"/>
    <property type="match status" value="1"/>
</dbReference>
<keyword evidence="6 7" id="KW-0472">Membrane</keyword>
<gene>
    <name evidence="9" type="ORF">SAMN05192530_11225</name>
</gene>
<comment type="subcellular location">
    <subcellularLocation>
        <location evidence="1">Cell membrane</location>
        <topology evidence="1">Multi-pass membrane protein</topology>
    </subcellularLocation>
</comment>
<proteinExistence type="predicted"/>
<accession>A0A1H0M1M9</accession>
<protein>
    <recommendedName>
        <fullName evidence="2">diguanylate cyclase</fullName>
        <ecNumber evidence="2">2.7.7.65</ecNumber>
    </recommendedName>
</protein>
<dbReference type="InterPro" id="IPR000160">
    <property type="entry name" value="GGDEF_dom"/>
</dbReference>
<evidence type="ECO:0000313" key="9">
    <source>
        <dbReference type="EMBL" id="SDO74201.1"/>
    </source>
</evidence>
<dbReference type="InterPro" id="IPR011620">
    <property type="entry name" value="Sig_transdc_His_kinase_LytS_TM"/>
</dbReference>
<dbReference type="RefSeq" id="WP_170842664.1">
    <property type="nucleotide sequence ID" value="NZ_FNIT01000012.1"/>
</dbReference>
<feature type="transmembrane region" description="Helical" evidence="7">
    <location>
        <begin position="6"/>
        <end position="28"/>
    </location>
</feature>
<dbReference type="PROSITE" id="PS50887">
    <property type="entry name" value="GGDEF"/>
    <property type="match status" value="1"/>
</dbReference>
<evidence type="ECO:0000256" key="4">
    <source>
        <dbReference type="ARBA" id="ARBA00022692"/>
    </source>
</evidence>
<evidence type="ECO:0000256" key="5">
    <source>
        <dbReference type="ARBA" id="ARBA00022989"/>
    </source>
</evidence>
<dbReference type="Gene3D" id="3.30.70.270">
    <property type="match status" value="1"/>
</dbReference>
<dbReference type="PANTHER" id="PTHR45138:SF24">
    <property type="entry name" value="DIGUANYLATE CYCLASE DGCC-RELATED"/>
    <property type="match status" value="1"/>
</dbReference>
<feature type="transmembrane region" description="Helical" evidence="7">
    <location>
        <begin position="162"/>
        <end position="183"/>
    </location>
</feature>
<dbReference type="CDD" id="cd01949">
    <property type="entry name" value="GGDEF"/>
    <property type="match status" value="1"/>
</dbReference>